<evidence type="ECO:0000259" key="9">
    <source>
        <dbReference type="Pfam" id="PF07685"/>
    </source>
</evidence>
<comment type="function">
    <text evidence="6 7">Catalyzes amidations at positions B, D, E, and G on adenosylcobyrinic A,C-diamide. NH(2) groups are provided by glutamine, and one molecule of ATP is hydrogenolyzed for each amidation.</text>
</comment>
<reference evidence="10 11" key="1">
    <citation type="submission" date="2023-07" db="EMBL/GenBank/DDBJ databases">
        <title>Genomic Encyclopedia of Type Strains, Phase IV (KMG-IV): sequencing the most valuable type-strain genomes for metagenomic binning, comparative biology and taxonomic classification.</title>
        <authorList>
            <person name="Goeker M."/>
        </authorList>
    </citation>
    <scope>NUCLEOTIDE SEQUENCE [LARGE SCALE GENOMIC DNA]</scope>
    <source>
        <strain evidence="10 11">DSM 11549</strain>
    </source>
</reference>
<dbReference type="InterPro" id="IPR027417">
    <property type="entry name" value="P-loop_NTPase"/>
</dbReference>
<dbReference type="Gene3D" id="3.40.50.880">
    <property type="match status" value="1"/>
</dbReference>
<evidence type="ECO:0000256" key="6">
    <source>
        <dbReference type="ARBA" id="ARBA00025166"/>
    </source>
</evidence>
<feature type="domain" description="CobQ/CobB/MinD/ParA nucleotide binding" evidence="8">
    <location>
        <begin position="7"/>
        <end position="239"/>
    </location>
</feature>
<dbReference type="EMBL" id="JAUSUK010000002">
    <property type="protein sequence ID" value="MDQ0327046.1"/>
    <property type="molecule type" value="Genomic_DNA"/>
</dbReference>
<evidence type="ECO:0000259" key="8">
    <source>
        <dbReference type="Pfam" id="PF01656"/>
    </source>
</evidence>
<evidence type="ECO:0000256" key="3">
    <source>
        <dbReference type="ARBA" id="ARBA00019833"/>
    </source>
</evidence>
<evidence type="ECO:0000256" key="5">
    <source>
        <dbReference type="ARBA" id="ARBA00022962"/>
    </source>
</evidence>
<comment type="similarity">
    <text evidence="2 7">Belongs to the CobB/CobQ family. CobQ subfamily.</text>
</comment>
<accession>A0ABU0C949</accession>
<keyword evidence="5 7" id="KW-0315">Glutamine amidotransferase</keyword>
<feature type="active site" evidence="7">
    <location>
        <position position="435"/>
    </location>
</feature>
<dbReference type="Gene3D" id="3.40.50.300">
    <property type="entry name" value="P-loop containing nucleotide triphosphate hydrolases"/>
    <property type="match status" value="1"/>
</dbReference>
<dbReference type="GO" id="GO:0051921">
    <property type="term" value="F:adenosylcobyric acid synthase (glutamine-hydrolyzing) activity"/>
    <property type="evidence" value="ECO:0007669"/>
    <property type="project" value="UniProtKB-EC"/>
</dbReference>
<keyword evidence="10" id="KW-0436">Ligase</keyword>
<dbReference type="InterPro" id="IPR033949">
    <property type="entry name" value="CobQ_GATase1"/>
</dbReference>
<dbReference type="CDD" id="cd05389">
    <property type="entry name" value="CobQ_N"/>
    <property type="match status" value="1"/>
</dbReference>
<evidence type="ECO:0000256" key="1">
    <source>
        <dbReference type="ARBA" id="ARBA00004953"/>
    </source>
</evidence>
<name>A0ABU0C949_9BRAD</name>
<dbReference type="CDD" id="cd01750">
    <property type="entry name" value="GATase1_CobQ"/>
    <property type="match status" value="1"/>
</dbReference>
<keyword evidence="11" id="KW-1185">Reference proteome</keyword>
<comment type="pathway">
    <text evidence="1 7">Cofactor biosynthesis; adenosylcobalamin biosynthesis.</text>
</comment>
<protein>
    <recommendedName>
        <fullName evidence="3 7">Cobyric acid synthase</fullName>
    </recommendedName>
</protein>
<dbReference type="InterPro" id="IPR011698">
    <property type="entry name" value="GATase_3"/>
</dbReference>
<dbReference type="Pfam" id="PF07685">
    <property type="entry name" value="GATase_3"/>
    <property type="match status" value="1"/>
</dbReference>
<dbReference type="InterPro" id="IPR002586">
    <property type="entry name" value="CobQ/CobB/MinD/ParA_Nub-bd_dom"/>
</dbReference>
<dbReference type="HAMAP" id="MF_00028">
    <property type="entry name" value="CobQ"/>
    <property type="match status" value="1"/>
</dbReference>
<dbReference type="SUPFAM" id="SSF52317">
    <property type="entry name" value="Class I glutamine amidotransferase-like"/>
    <property type="match status" value="1"/>
</dbReference>
<dbReference type="PROSITE" id="PS51274">
    <property type="entry name" value="GATASE_COBBQ"/>
    <property type="match status" value="1"/>
</dbReference>
<dbReference type="InterPro" id="IPR047045">
    <property type="entry name" value="CobQ_N"/>
</dbReference>
<evidence type="ECO:0000313" key="11">
    <source>
        <dbReference type="Proteomes" id="UP001230253"/>
    </source>
</evidence>
<feature type="domain" description="CobB/CobQ-like glutamine amidotransferase" evidence="9">
    <location>
        <begin position="258"/>
        <end position="442"/>
    </location>
</feature>
<evidence type="ECO:0000256" key="4">
    <source>
        <dbReference type="ARBA" id="ARBA00022573"/>
    </source>
</evidence>
<evidence type="ECO:0000256" key="2">
    <source>
        <dbReference type="ARBA" id="ARBA00006205"/>
    </source>
</evidence>
<dbReference type="Pfam" id="PF01656">
    <property type="entry name" value="CbiA"/>
    <property type="match status" value="1"/>
</dbReference>
<organism evidence="10 11">
    <name type="scientific">Rhodopseudomonas julia</name>
    <dbReference type="NCBI Taxonomy" id="200617"/>
    <lineage>
        <taxon>Bacteria</taxon>
        <taxon>Pseudomonadati</taxon>
        <taxon>Pseudomonadota</taxon>
        <taxon>Alphaproteobacteria</taxon>
        <taxon>Hyphomicrobiales</taxon>
        <taxon>Nitrobacteraceae</taxon>
        <taxon>Rhodopseudomonas</taxon>
    </lineage>
</organism>
<feature type="active site" description="Nucleophile" evidence="7">
    <location>
        <position position="338"/>
    </location>
</feature>
<dbReference type="PANTHER" id="PTHR21343:SF1">
    <property type="entry name" value="COBYRIC ACID SYNTHASE"/>
    <property type="match status" value="1"/>
</dbReference>
<comment type="caution">
    <text evidence="10">The sequence shown here is derived from an EMBL/GenBank/DDBJ whole genome shotgun (WGS) entry which is preliminary data.</text>
</comment>
<gene>
    <name evidence="7" type="primary">cobQ</name>
    <name evidence="10" type="ORF">J2R99_002915</name>
</gene>
<evidence type="ECO:0000313" key="10">
    <source>
        <dbReference type="EMBL" id="MDQ0327046.1"/>
    </source>
</evidence>
<proteinExistence type="inferred from homology"/>
<dbReference type="NCBIfam" id="NF001989">
    <property type="entry name" value="PRK00784.1"/>
    <property type="match status" value="1"/>
</dbReference>
<dbReference type="Proteomes" id="UP001230253">
    <property type="component" value="Unassembled WGS sequence"/>
</dbReference>
<dbReference type="PANTHER" id="PTHR21343">
    <property type="entry name" value="DETHIOBIOTIN SYNTHETASE"/>
    <property type="match status" value="1"/>
</dbReference>
<dbReference type="InterPro" id="IPR004459">
    <property type="entry name" value="CobQ_synth"/>
</dbReference>
<dbReference type="InterPro" id="IPR029062">
    <property type="entry name" value="Class_I_gatase-like"/>
</dbReference>
<sequence length="498" mass="52447">MSRTPAIMIQGTGSHVGKSLLVAGICRAFSNRGLKVRPFKPQNMSNNAGVTADGGEIGRAQMTQALAARVPPSVHMNPVLLKPESDIGAQVIVQGQRVATLKARDYTVRKPEFLGAVMDSFNRQLDAADIVVVEGAGSPAEVNLREGDIANMGFALAADVPVILAGDIERGGVIASLVGTHAILDAADRSLIKAFIVNRFRGDVTLFDEGMRIIEGRTGWAGLGVVPHFPGAAKLPAEDVLGLEEPAETPKKGAATVKVVVPRLGRIANFDDLDPLRQEPAVELVILEPGEALPGDTDLVLLPGSKSTIADLAVLREAGWDIDIAAHVRRGGHVLGICGGFQMLGRLIADKDGIEGSPQNVRGLGLLDVTTNLTADKTTVPVRGVHMASGAEFSGYEIHVGETVGPGRSEPFAKLEGRPDGAVAYDGRVMGTYAHGLFGSDAFRGAFLANLGATSSARYDEGVEEVLDALAQHLEEHLSLDQIFEIGASRDSHERKSA</sequence>
<keyword evidence="4 7" id="KW-0169">Cobalamin biosynthesis</keyword>
<dbReference type="SUPFAM" id="SSF52540">
    <property type="entry name" value="P-loop containing nucleoside triphosphate hydrolases"/>
    <property type="match status" value="1"/>
</dbReference>
<evidence type="ECO:0000256" key="7">
    <source>
        <dbReference type="HAMAP-Rule" id="MF_00028"/>
    </source>
</evidence>
<dbReference type="NCBIfam" id="TIGR00313">
    <property type="entry name" value="cobQ"/>
    <property type="match status" value="1"/>
</dbReference>